<name>A0ABP1PK87_9HEXA</name>
<evidence type="ECO:0000313" key="12">
    <source>
        <dbReference type="Proteomes" id="UP001642540"/>
    </source>
</evidence>
<keyword evidence="7" id="KW-0460">Magnesium</keyword>
<evidence type="ECO:0000256" key="8">
    <source>
        <dbReference type="ARBA" id="ARBA00023080"/>
    </source>
</evidence>
<protein>
    <recommendedName>
        <fullName evidence="3 9">5'-nucleotidase</fullName>
        <ecNumber evidence="3 9">3.1.3.5</ecNumber>
    </recommendedName>
</protein>
<evidence type="ECO:0000256" key="3">
    <source>
        <dbReference type="ARBA" id="ARBA00012643"/>
    </source>
</evidence>
<reference evidence="11 12" key="1">
    <citation type="submission" date="2024-08" db="EMBL/GenBank/DDBJ databases">
        <authorList>
            <person name="Cucini C."/>
            <person name="Frati F."/>
        </authorList>
    </citation>
    <scope>NUCLEOTIDE SEQUENCE [LARGE SCALE GENOMIC DNA]</scope>
</reference>
<dbReference type="Gene3D" id="1.10.150.340">
    <property type="entry name" value="Pyrimidine 5'-nucleotidase (UMPH-1), N-terminal domain"/>
    <property type="match status" value="1"/>
</dbReference>
<comment type="caution">
    <text evidence="11">The sequence shown here is derived from an EMBL/GenBank/DDBJ whole genome shotgun (WGS) entry which is preliminary data.</text>
</comment>
<keyword evidence="8 9" id="KW-0546">Nucleotide metabolism</keyword>
<feature type="compositionally biased region" description="Basic and acidic residues" evidence="10">
    <location>
        <begin position="1"/>
        <end position="11"/>
    </location>
</feature>
<dbReference type="Pfam" id="PF05822">
    <property type="entry name" value="UMPH-1"/>
    <property type="match status" value="1"/>
</dbReference>
<dbReference type="NCBIfam" id="TIGR01544">
    <property type="entry name" value="HAD-SF-IE"/>
    <property type="match status" value="1"/>
</dbReference>
<dbReference type="EMBL" id="CAXLJM020000004">
    <property type="protein sequence ID" value="CAL8069846.1"/>
    <property type="molecule type" value="Genomic_DNA"/>
</dbReference>
<gene>
    <name evidence="11" type="ORF">ODALV1_LOCUS959</name>
</gene>
<evidence type="ECO:0000256" key="7">
    <source>
        <dbReference type="ARBA" id="ARBA00022842"/>
    </source>
</evidence>
<feature type="region of interest" description="Disordered" evidence="10">
    <location>
        <begin position="1"/>
        <end position="26"/>
    </location>
</feature>
<comment type="similarity">
    <text evidence="2 9">Belongs to the pyrimidine 5'-nucleotidase family.</text>
</comment>
<evidence type="ECO:0000313" key="11">
    <source>
        <dbReference type="EMBL" id="CAL8069846.1"/>
    </source>
</evidence>
<evidence type="ECO:0000256" key="5">
    <source>
        <dbReference type="ARBA" id="ARBA00022741"/>
    </source>
</evidence>
<dbReference type="SFLD" id="SFLDG01128">
    <property type="entry name" value="C1.4:_5'-Nucleotidase_Like"/>
    <property type="match status" value="1"/>
</dbReference>
<keyword evidence="6 9" id="KW-0378">Hydrolase</keyword>
<dbReference type="InterPro" id="IPR036412">
    <property type="entry name" value="HAD-like_sf"/>
</dbReference>
<evidence type="ECO:0000256" key="6">
    <source>
        <dbReference type="ARBA" id="ARBA00022801"/>
    </source>
</evidence>
<accession>A0ABP1PK87</accession>
<evidence type="ECO:0000256" key="10">
    <source>
        <dbReference type="SAM" id="MobiDB-lite"/>
    </source>
</evidence>
<dbReference type="PANTHER" id="PTHR13045:SF0">
    <property type="entry name" value="7-METHYLGUANOSINE PHOSPHATE-SPECIFIC 5'-NUCLEOTIDASE"/>
    <property type="match status" value="1"/>
</dbReference>
<keyword evidence="12" id="KW-1185">Reference proteome</keyword>
<evidence type="ECO:0000256" key="9">
    <source>
        <dbReference type="RuleBase" id="RU361276"/>
    </source>
</evidence>
<evidence type="ECO:0000256" key="4">
    <source>
        <dbReference type="ARBA" id="ARBA00022723"/>
    </source>
</evidence>
<feature type="compositionally biased region" description="Polar residues" evidence="10">
    <location>
        <begin position="12"/>
        <end position="22"/>
    </location>
</feature>
<evidence type="ECO:0000256" key="1">
    <source>
        <dbReference type="ARBA" id="ARBA00000815"/>
    </source>
</evidence>
<evidence type="ECO:0000256" key="2">
    <source>
        <dbReference type="ARBA" id="ARBA00008389"/>
    </source>
</evidence>
<comment type="catalytic activity">
    <reaction evidence="1 9">
        <text>a ribonucleoside 5'-phosphate + H2O = a ribonucleoside + phosphate</text>
        <dbReference type="Rhea" id="RHEA:12484"/>
        <dbReference type="ChEBI" id="CHEBI:15377"/>
        <dbReference type="ChEBI" id="CHEBI:18254"/>
        <dbReference type="ChEBI" id="CHEBI:43474"/>
        <dbReference type="ChEBI" id="CHEBI:58043"/>
        <dbReference type="EC" id="3.1.3.5"/>
    </reaction>
</comment>
<keyword evidence="5 9" id="KW-0547">Nucleotide-binding</keyword>
<dbReference type="InterPro" id="IPR023214">
    <property type="entry name" value="HAD_sf"/>
</dbReference>
<dbReference type="Proteomes" id="UP001642540">
    <property type="component" value="Unassembled WGS sequence"/>
</dbReference>
<dbReference type="InterPro" id="IPR006434">
    <property type="entry name" value="Pyrimidine_nucleotidase_eu"/>
</dbReference>
<proteinExistence type="inferred from homology"/>
<comment type="subcellular location">
    <subcellularLocation>
        <location evidence="9">Cytoplasm</location>
    </subcellularLocation>
</comment>
<organism evidence="11 12">
    <name type="scientific">Orchesella dallaii</name>
    <dbReference type="NCBI Taxonomy" id="48710"/>
    <lineage>
        <taxon>Eukaryota</taxon>
        <taxon>Metazoa</taxon>
        <taxon>Ecdysozoa</taxon>
        <taxon>Arthropoda</taxon>
        <taxon>Hexapoda</taxon>
        <taxon>Collembola</taxon>
        <taxon>Entomobryomorpha</taxon>
        <taxon>Entomobryoidea</taxon>
        <taxon>Orchesellidae</taxon>
        <taxon>Orchesellinae</taxon>
        <taxon>Orchesella</taxon>
    </lineage>
</organism>
<keyword evidence="9" id="KW-0963">Cytoplasm</keyword>
<dbReference type="SUPFAM" id="SSF56784">
    <property type="entry name" value="HAD-like"/>
    <property type="match status" value="1"/>
</dbReference>
<dbReference type="SFLD" id="SFLDS00003">
    <property type="entry name" value="Haloacid_Dehalogenase"/>
    <property type="match status" value="1"/>
</dbReference>
<dbReference type="EC" id="3.1.3.5" evidence="3 9"/>
<dbReference type="Gene3D" id="3.40.50.1000">
    <property type="entry name" value="HAD superfamily/HAD-like"/>
    <property type="match status" value="1"/>
</dbReference>
<keyword evidence="4" id="KW-0479">Metal-binding</keyword>
<sequence>MDSVKDSHSSESEVQQGTPTRTDSPDVDINSVLHLLISRSGVQQKIHIKDVNKTEKLIEKIISTGPDSLQVIADFDATLSCYHSAGKKCETSYGVIQNSRLTPEDVKVRGAELFKTYHPIEIDSSISAEEKALKMVEWYERKHDNYVTSSKKLKSADITEMVKEAHLNLRDGCGKVLDKLQSANIPTLVFSAGSGNVVEEVLRMQKKLHPNTKVISNFMEFDDETTELARFRKPVVHPGNKNEAALHGDNAKYFEELKNRNNVILLGDTIGDTNMASGVSNPDAILKIGYLNFNFELQLESFKDAFDIVLVDDQTVYFVDALLDLVLKPSL</sequence>
<dbReference type="PANTHER" id="PTHR13045">
    <property type="entry name" value="5'-NUCLEOTIDASE"/>
    <property type="match status" value="1"/>
</dbReference>